<reference evidence="3" key="2">
    <citation type="submission" date="2025-08" db="UniProtKB">
        <authorList>
            <consortium name="Ensembl"/>
        </authorList>
    </citation>
    <scope>IDENTIFICATION</scope>
</reference>
<dbReference type="GO" id="GO:0003924">
    <property type="term" value="F:GTPase activity"/>
    <property type="evidence" value="ECO:0007669"/>
    <property type="project" value="InterPro"/>
</dbReference>
<accession>A0A4W6D6A8</accession>
<dbReference type="Ensembl" id="ENSLCAT00010020794.1">
    <property type="protein sequence ID" value="ENSLCAP00010020342.1"/>
    <property type="gene ID" value="ENSLCAG00010009549.1"/>
</dbReference>
<dbReference type="Proteomes" id="UP000314980">
    <property type="component" value="Unassembled WGS sequence"/>
</dbReference>
<evidence type="ECO:0000256" key="1">
    <source>
        <dbReference type="ARBA" id="ARBA00022741"/>
    </source>
</evidence>
<dbReference type="InterPro" id="IPR050209">
    <property type="entry name" value="Rab_GTPases_membrane_traffic"/>
</dbReference>
<dbReference type="Gene3D" id="3.40.50.300">
    <property type="entry name" value="P-loop containing nucleotide triphosphate hydrolases"/>
    <property type="match status" value="1"/>
</dbReference>
<gene>
    <name evidence="3" type="primary">LOC108879053</name>
</gene>
<dbReference type="AlphaFoldDB" id="A0A4W6D6A8"/>
<dbReference type="InterPro" id="IPR027417">
    <property type="entry name" value="P-loop_NTPase"/>
</dbReference>
<dbReference type="SUPFAM" id="SSF52540">
    <property type="entry name" value="P-loop containing nucleoside triphosphate hydrolases"/>
    <property type="match status" value="1"/>
</dbReference>
<evidence type="ECO:0000256" key="2">
    <source>
        <dbReference type="ARBA" id="ARBA00023134"/>
    </source>
</evidence>
<keyword evidence="1" id="KW-0547">Nucleotide-binding</keyword>
<name>A0A4W6D6A8_LATCA</name>
<keyword evidence="2" id="KW-0342">GTP-binding</keyword>
<reference evidence="4" key="1">
    <citation type="submission" date="2015-09" db="EMBL/GenBank/DDBJ databases">
        <authorList>
            <person name="Sai Rama Sridatta P."/>
        </authorList>
    </citation>
    <scope>NUCLEOTIDE SEQUENCE [LARGE SCALE GENOMIC DNA]</scope>
</reference>
<proteinExistence type="predicted"/>
<evidence type="ECO:0000313" key="4">
    <source>
        <dbReference type="Proteomes" id="UP000314980"/>
    </source>
</evidence>
<dbReference type="Pfam" id="PF00071">
    <property type="entry name" value="Ras"/>
    <property type="match status" value="1"/>
</dbReference>
<dbReference type="SMART" id="SM00175">
    <property type="entry name" value="RAB"/>
    <property type="match status" value="1"/>
</dbReference>
<organism evidence="3 4">
    <name type="scientific">Lates calcarifer</name>
    <name type="common">Barramundi</name>
    <name type="synonym">Holocentrus calcarifer</name>
    <dbReference type="NCBI Taxonomy" id="8187"/>
    <lineage>
        <taxon>Eukaryota</taxon>
        <taxon>Metazoa</taxon>
        <taxon>Chordata</taxon>
        <taxon>Craniata</taxon>
        <taxon>Vertebrata</taxon>
        <taxon>Euteleostomi</taxon>
        <taxon>Actinopterygii</taxon>
        <taxon>Neopterygii</taxon>
        <taxon>Teleostei</taxon>
        <taxon>Neoteleostei</taxon>
        <taxon>Acanthomorphata</taxon>
        <taxon>Carangaria</taxon>
        <taxon>Carangaria incertae sedis</taxon>
        <taxon>Centropomidae</taxon>
        <taxon>Lates</taxon>
    </lineage>
</organism>
<sequence length="72" mass="7908">MLVGNKSDLRHLRAVPTDEARAFAEKNTLSFIETSALDSTNVEEAFKNILTGRKNNTESSRSCDGCTTLFAI</sequence>
<dbReference type="GO" id="GO:0005525">
    <property type="term" value="F:GTP binding"/>
    <property type="evidence" value="ECO:0007669"/>
    <property type="project" value="UniProtKB-KW"/>
</dbReference>
<dbReference type="PANTHER" id="PTHR47979">
    <property type="entry name" value="DRAB11-RELATED"/>
    <property type="match status" value="1"/>
</dbReference>
<reference evidence="3" key="3">
    <citation type="submission" date="2025-09" db="UniProtKB">
        <authorList>
            <consortium name="Ensembl"/>
        </authorList>
    </citation>
    <scope>IDENTIFICATION</scope>
</reference>
<dbReference type="PROSITE" id="PS51419">
    <property type="entry name" value="RAB"/>
    <property type="match status" value="1"/>
</dbReference>
<dbReference type="GeneTree" id="ENSGT00940000163126"/>
<keyword evidence="4" id="KW-1185">Reference proteome</keyword>
<evidence type="ECO:0000313" key="3">
    <source>
        <dbReference type="Ensembl" id="ENSLCAP00010020342.1"/>
    </source>
</evidence>
<dbReference type="PROSITE" id="PS51421">
    <property type="entry name" value="RAS"/>
    <property type="match status" value="1"/>
</dbReference>
<protein>
    <recommendedName>
        <fullName evidence="5">Small monomeric GTPase</fullName>
    </recommendedName>
</protein>
<evidence type="ECO:0008006" key="5">
    <source>
        <dbReference type="Google" id="ProtNLM"/>
    </source>
</evidence>
<dbReference type="InterPro" id="IPR001806">
    <property type="entry name" value="Small_GTPase"/>
</dbReference>